<keyword evidence="14" id="KW-1185">Reference proteome</keyword>
<dbReference type="InterPro" id="IPR036322">
    <property type="entry name" value="WD40_repeat_dom_sf"/>
</dbReference>
<comment type="similarity">
    <text evidence="2">Belongs to the WD repeat SEC13 family.</text>
</comment>
<dbReference type="SUPFAM" id="SSF50978">
    <property type="entry name" value="WD40 repeat-like"/>
    <property type="match status" value="1"/>
</dbReference>
<dbReference type="AlphaFoldDB" id="A0A238FMU0"/>
<dbReference type="GO" id="GO:0051028">
    <property type="term" value="P:mRNA transport"/>
    <property type="evidence" value="ECO:0007669"/>
    <property type="project" value="UniProtKB-KW"/>
</dbReference>
<dbReference type="PROSITE" id="PS50294">
    <property type="entry name" value="WD_REPEATS_REGION"/>
    <property type="match status" value="1"/>
</dbReference>
<keyword evidence="4 11" id="KW-0853">WD repeat</keyword>
<name>A0A238FMU0_9BASI</name>
<organism evidence="13 14">
    <name type="scientific">Microbotryum intermedium</name>
    <dbReference type="NCBI Taxonomy" id="269621"/>
    <lineage>
        <taxon>Eukaryota</taxon>
        <taxon>Fungi</taxon>
        <taxon>Dikarya</taxon>
        <taxon>Basidiomycota</taxon>
        <taxon>Pucciniomycotina</taxon>
        <taxon>Microbotryomycetes</taxon>
        <taxon>Microbotryales</taxon>
        <taxon>Microbotryaceae</taxon>
        <taxon>Microbotryum</taxon>
    </lineage>
</organism>
<dbReference type="InterPro" id="IPR020472">
    <property type="entry name" value="WD40_PAC1"/>
</dbReference>
<dbReference type="Pfam" id="PF00400">
    <property type="entry name" value="WD40"/>
    <property type="match status" value="4"/>
</dbReference>
<evidence type="ECO:0000256" key="6">
    <source>
        <dbReference type="ARBA" id="ARBA00022816"/>
    </source>
</evidence>
<evidence type="ECO:0000256" key="9">
    <source>
        <dbReference type="ARBA" id="ARBA00023132"/>
    </source>
</evidence>
<dbReference type="GO" id="GO:0005198">
    <property type="term" value="F:structural molecule activity"/>
    <property type="evidence" value="ECO:0007669"/>
    <property type="project" value="InterPro"/>
</dbReference>
<dbReference type="GO" id="GO:0034198">
    <property type="term" value="P:cellular response to amino acid starvation"/>
    <property type="evidence" value="ECO:0007669"/>
    <property type="project" value="TreeGrafter"/>
</dbReference>
<dbReference type="InterPro" id="IPR001680">
    <property type="entry name" value="WD40_rpt"/>
</dbReference>
<evidence type="ECO:0000256" key="2">
    <source>
        <dbReference type="ARBA" id="ARBA00010102"/>
    </source>
</evidence>
<evidence type="ECO:0000256" key="12">
    <source>
        <dbReference type="SAM" id="MobiDB-lite"/>
    </source>
</evidence>
<evidence type="ECO:0000256" key="10">
    <source>
        <dbReference type="ARBA" id="ARBA00023242"/>
    </source>
</evidence>
<sequence>MASQSALSSQHSDLITAVRFSQHHRLATCSLDHTIRVTERDTTTGAYDARPVEWKAHDSPVLDLTWAEPQFGTVLASGAVDGSIKVWSWDHVKGAAAGNGAASATARGSSGATGATAAATAAAAAGDRNTSSSNRKWVQRTVLTDARGTIRSIEFAPAAFGLKLAAVSSDSHVRVWECLDPVTLSEWSLVNDIDLTVLTAAPSTAQSVMLQGPSLGVSTAGSSTINFPTSAGATGGGNPSGSLAQSFEGFNPSSSLMSGSDTSASPNKSGIQASVGSSSLGTAAVSSMGSSASGGSFDGRKGGTIETDGGWSLSWCKEAWWGERLAVSSGTSGIIRLFHLPDHAPWSNFLNLLPARSGSSSSSYASVPPTSSLAWAPASGRSYQLLASGSRDGRARVWRIYPPSLDTQDEMTLLTGEWRAKVDDELDDLHSHPQSSSGTSNRIGSGSGIGTVKVGWNITGTVLSTAGDDAKVRLWKSDFVGRWQIIAVLSTEEAGDEDMEN</sequence>
<feature type="repeat" description="WD" evidence="11">
    <location>
        <begin position="54"/>
        <end position="88"/>
    </location>
</feature>
<keyword evidence="5" id="KW-0677">Repeat</keyword>
<dbReference type="SMART" id="SM00320">
    <property type="entry name" value="WD40"/>
    <property type="match status" value="5"/>
</dbReference>
<dbReference type="PROSITE" id="PS50082">
    <property type="entry name" value="WD_REPEATS_2"/>
    <property type="match status" value="2"/>
</dbReference>
<dbReference type="OrthoDB" id="5566198at2759"/>
<keyword evidence="3" id="KW-0813">Transport</keyword>
<evidence type="ECO:0000256" key="4">
    <source>
        <dbReference type="ARBA" id="ARBA00022574"/>
    </source>
</evidence>
<dbReference type="PANTHER" id="PTHR11024:SF3">
    <property type="entry name" value="NUCLEOPORIN SEH1"/>
    <property type="match status" value="1"/>
</dbReference>
<keyword evidence="6" id="KW-0509">mRNA transport</keyword>
<dbReference type="GO" id="GO:1904263">
    <property type="term" value="P:positive regulation of TORC1 signaling"/>
    <property type="evidence" value="ECO:0007669"/>
    <property type="project" value="TreeGrafter"/>
</dbReference>
<protein>
    <submittedName>
        <fullName evidence="13">BQ2448_4035 protein</fullName>
    </submittedName>
</protein>
<evidence type="ECO:0000313" key="14">
    <source>
        <dbReference type="Proteomes" id="UP000198372"/>
    </source>
</evidence>
<keyword evidence="8" id="KW-0811">Translocation</keyword>
<dbReference type="STRING" id="269621.A0A238FMU0"/>
<keyword evidence="9" id="KW-0906">Nuclear pore complex</keyword>
<dbReference type="Gene3D" id="2.130.10.10">
    <property type="entry name" value="YVTN repeat-like/Quinoprotein amine dehydrogenase"/>
    <property type="match status" value="1"/>
</dbReference>
<evidence type="ECO:0000256" key="7">
    <source>
        <dbReference type="ARBA" id="ARBA00022927"/>
    </source>
</evidence>
<comment type="subcellular location">
    <subcellularLocation>
        <location evidence="1">Nucleus</location>
        <location evidence="1">Nuclear pore complex</location>
    </subcellularLocation>
</comment>
<evidence type="ECO:0000313" key="13">
    <source>
        <dbReference type="EMBL" id="SCV72498.1"/>
    </source>
</evidence>
<gene>
    <name evidence="13" type="ORF">BQ2448_4035</name>
</gene>
<dbReference type="InterPro" id="IPR015943">
    <property type="entry name" value="WD40/YVTN_repeat-like_dom_sf"/>
</dbReference>
<evidence type="ECO:0000256" key="5">
    <source>
        <dbReference type="ARBA" id="ARBA00022737"/>
    </source>
</evidence>
<dbReference type="GO" id="GO:0035859">
    <property type="term" value="C:Seh1-associated complex"/>
    <property type="evidence" value="ECO:0007669"/>
    <property type="project" value="TreeGrafter"/>
</dbReference>
<dbReference type="EMBL" id="FMSP01000009">
    <property type="protein sequence ID" value="SCV72498.1"/>
    <property type="molecule type" value="Genomic_DNA"/>
</dbReference>
<dbReference type="Proteomes" id="UP000198372">
    <property type="component" value="Unassembled WGS sequence"/>
</dbReference>
<accession>A0A238FMU0</accession>
<keyword evidence="7" id="KW-0653">Protein transport</keyword>
<evidence type="ECO:0000256" key="8">
    <source>
        <dbReference type="ARBA" id="ARBA00023010"/>
    </source>
</evidence>
<evidence type="ECO:0000256" key="1">
    <source>
        <dbReference type="ARBA" id="ARBA00004567"/>
    </source>
</evidence>
<proteinExistence type="inferred from homology"/>
<evidence type="ECO:0000256" key="11">
    <source>
        <dbReference type="PROSITE-ProRule" id="PRU00221"/>
    </source>
</evidence>
<dbReference type="InterPro" id="IPR037363">
    <property type="entry name" value="Sec13/Seh1_fam"/>
</dbReference>
<reference evidence="14" key="1">
    <citation type="submission" date="2016-09" db="EMBL/GenBank/DDBJ databases">
        <authorList>
            <person name="Jeantristanb JTB J.-T."/>
            <person name="Ricardo R."/>
        </authorList>
    </citation>
    <scope>NUCLEOTIDE SEQUENCE [LARGE SCALE GENOMIC DNA]</scope>
</reference>
<feature type="repeat" description="WD" evidence="11">
    <location>
        <begin position="143"/>
        <end position="177"/>
    </location>
</feature>
<feature type="region of interest" description="Disordered" evidence="12">
    <location>
        <begin position="254"/>
        <end position="275"/>
    </location>
</feature>
<keyword evidence="10" id="KW-0539">Nucleus</keyword>
<dbReference type="PANTHER" id="PTHR11024">
    <property type="entry name" value="NUCLEAR PORE COMPLEX PROTEIN SEC13 / SEH1 FAMILY MEMBER"/>
    <property type="match status" value="1"/>
</dbReference>
<dbReference type="GO" id="GO:0015031">
    <property type="term" value="P:protein transport"/>
    <property type="evidence" value="ECO:0007669"/>
    <property type="project" value="UniProtKB-KW"/>
</dbReference>
<evidence type="ECO:0000256" key="3">
    <source>
        <dbReference type="ARBA" id="ARBA00022448"/>
    </source>
</evidence>
<dbReference type="PRINTS" id="PR00320">
    <property type="entry name" value="GPROTEINBRPT"/>
</dbReference>
<dbReference type="GO" id="GO:0031080">
    <property type="term" value="C:nuclear pore outer ring"/>
    <property type="evidence" value="ECO:0007669"/>
    <property type="project" value="TreeGrafter"/>
</dbReference>